<gene>
    <name evidence="3" type="ORF">GIY23_19460</name>
</gene>
<dbReference type="InterPro" id="IPR010427">
    <property type="entry name" value="DUF1023"/>
</dbReference>
<dbReference type="Proteomes" id="UP000371041">
    <property type="component" value="Chromosome"/>
</dbReference>
<keyword evidence="4" id="KW-1185">Reference proteome</keyword>
<organism evidence="3 4">
    <name type="scientific">Allosaccharopolyspora coralli</name>
    <dbReference type="NCBI Taxonomy" id="2665642"/>
    <lineage>
        <taxon>Bacteria</taxon>
        <taxon>Bacillati</taxon>
        <taxon>Actinomycetota</taxon>
        <taxon>Actinomycetes</taxon>
        <taxon>Pseudonocardiales</taxon>
        <taxon>Pseudonocardiaceae</taxon>
        <taxon>Allosaccharopolyspora</taxon>
    </lineage>
</organism>
<dbReference type="Pfam" id="PF06259">
    <property type="entry name" value="Abhydrolase_8"/>
    <property type="match status" value="1"/>
</dbReference>
<name>A0A5Q3QGB8_9PSEU</name>
<evidence type="ECO:0000313" key="3">
    <source>
        <dbReference type="EMBL" id="QGK72426.1"/>
    </source>
</evidence>
<dbReference type="SUPFAM" id="SSF53474">
    <property type="entry name" value="alpha/beta-Hydrolases"/>
    <property type="match status" value="1"/>
</dbReference>
<evidence type="ECO:0000256" key="1">
    <source>
        <dbReference type="SAM" id="MobiDB-lite"/>
    </source>
</evidence>
<feature type="region of interest" description="Disordered" evidence="1">
    <location>
        <begin position="226"/>
        <end position="268"/>
    </location>
</feature>
<feature type="domain" description="DUF1023" evidence="2">
    <location>
        <begin position="38"/>
        <end position="204"/>
    </location>
</feature>
<dbReference type="EMBL" id="CP045929">
    <property type="protein sequence ID" value="QGK72426.1"/>
    <property type="molecule type" value="Genomic_DNA"/>
</dbReference>
<protein>
    <recommendedName>
        <fullName evidence="2">DUF1023 domain-containing protein</fullName>
    </recommendedName>
</protein>
<accession>A0A5Q3QGB8</accession>
<evidence type="ECO:0000259" key="2">
    <source>
        <dbReference type="Pfam" id="PF06259"/>
    </source>
</evidence>
<dbReference type="AlphaFoldDB" id="A0A5Q3QGB8"/>
<reference evidence="4" key="1">
    <citation type="submission" date="2019-11" db="EMBL/GenBank/DDBJ databases">
        <title>The complete genome sequence of Saccharopolyspora sp. E2A.</title>
        <authorList>
            <person name="Zhang G."/>
        </authorList>
    </citation>
    <scope>NUCLEOTIDE SEQUENCE [LARGE SCALE GENOMIC DNA]</scope>
    <source>
        <strain evidence="4">E2A</strain>
    </source>
</reference>
<evidence type="ECO:0000313" key="4">
    <source>
        <dbReference type="Proteomes" id="UP000371041"/>
    </source>
</evidence>
<sequence length="268" mass="28578">MRRRDELEQALEGIDKLENNLTPGEKFLLGIDSTAGGRGQVIVASGNPDTADNTMTLVPGTFHDLGDATDYVARNDKMLERADAMSSPGTENAAIMWGDYNSPINLGEAALSFSAEGAHEDLTEFQEGLRATHEGDTRSHNTITGHSYGSTVVGYAGREGGVHADEMIFLGSPGTGVDHAEQFDVPNDHVWGGTAGNDPIDKFAPPPSPLHWGLDWASGGDTHRFGTDPSDPSFGGNILPTDPNGGHSDYWKQQESLDGMAEVMVGKR</sequence>
<dbReference type="KEGG" id="sace:GIY23_19460"/>
<dbReference type="InterPro" id="IPR029058">
    <property type="entry name" value="AB_hydrolase_fold"/>
</dbReference>
<proteinExistence type="predicted"/>